<dbReference type="SMART" id="SM00028">
    <property type="entry name" value="TPR"/>
    <property type="match status" value="6"/>
</dbReference>
<evidence type="ECO:0000256" key="1">
    <source>
        <dbReference type="ARBA" id="ARBA00022737"/>
    </source>
</evidence>
<dbReference type="PANTHER" id="PTHR44227">
    <property type="match status" value="1"/>
</dbReference>
<feature type="repeat" description="TPR" evidence="3">
    <location>
        <begin position="422"/>
        <end position="455"/>
    </location>
</feature>
<keyword evidence="1" id="KW-0677">Repeat</keyword>
<evidence type="ECO:0000313" key="6">
    <source>
        <dbReference type="Proteomes" id="UP000187735"/>
    </source>
</evidence>
<dbReference type="Gene3D" id="1.25.40.10">
    <property type="entry name" value="Tetratricopeptide repeat domain"/>
    <property type="match status" value="2"/>
</dbReference>
<dbReference type="InterPro" id="IPR011990">
    <property type="entry name" value="TPR-like_helical_dom_sf"/>
</dbReference>
<dbReference type="Pfam" id="PF13181">
    <property type="entry name" value="TPR_8"/>
    <property type="match status" value="1"/>
</dbReference>
<evidence type="ECO:0000256" key="2">
    <source>
        <dbReference type="ARBA" id="ARBA00022803"/>
    </source>
</evidence>
<gene>
    <name evidence="5" type="primary">yrrB_5</name>
    <name evidence="5" type="ORF">Fuma_05332</name>
</gene>
<dbReference type="InterPro" id="IPR052346">
    <property type="entry name" value="O-mannosyl-transferase_TMTC"/>
</dbReference>
<feature type="transmembrane region" description="Helical" evidence="4">
    <location>
        <begin position="327"/>
        <end position="346"/>
    </location>
</feature>
<feature type="transmembrane region" description="Helical" evidence="4">
    <location>
        <begin position="352"/>
        <end position="370"/>
    </location>
</feature>
<reference evidence="5 6" key="1">
    <citation type="journal article" date="2016" name="Front. Microbiol.">
        <title>Fuerstia marisgermanicae gen. nov., sp. nov., an Unusual Member of the Phylum Planctomycetes from the German Wadden Sea.</title>
        <authorList>
            <person name="Kohn T."/>
            <person name="Heuer A."/>
            <person name="Jogler M."/>
            <person name="Vollmers J."/>
            <person name="Boedeker C."/>
            <person name="Bunk B."/>
            <person name="Rast P."/>
            <person name="Borchert D."/>
            <person name="Glockner I."/>
            <person name="Freese H.M."/>
            <person name="Klenk H.P."/>
            <person name="Overmann J."/>
            <person name="Kaster A.K."/>
            <person name="Rohde M."/>
            <person name="Wiegand S."/>
            <person name="Jogler C."/>
        </authorList>
    </citation>
    <scope>NUCLEOTIDE SEQUENCE [LARGE SCALE GENOMIC DNA]</scope>
    <source>
        <strain evidence="5 6">NH11</strain>
    </source>
</reference>
<feature type="transmembrane region" description="Helical" evidence="4">
    <location>
        <begin position="293"/>
        <end position="315"/>
    </location>
</feature>
<evidence type="ECO:0000313" key="5">
    <source>
        <dbReference type="EMBL" id="APZ95673.1"/>
    </source>
</evidence>
<sequence length="639" mass="71794">MAHNRRQGMLICAGLVLLTIATFAPVRHFGFVDYDDGLYVSKNEVVLGGFTREGVRWAFSAESVQPTANWHPLTWLSLMADVSLFGANPSAMHVVNVAIHAGNVLLLYWMLVAATRRRYRSAFVAVIFAVHPLHVESVAWISERKDVLSTLFALLSMRCYFRWQVNRRILWQILSILAFLFSLLTKQMYVTLPFLLLLLHYWPLGRAGTTRPTNSEEQTVRGLRLVKDLWPFFVGSIVFCGLAVIGQKEGGAVAALEDYPLGQRIYNAVIVYVLYILQTLWPTRLAVYYPYPLHIPFLTVLPCLAVLLGATVFAVRKRNADPAVLVGWLWYLGTLVPVIGIVQIGTQRMADRYMYFPMVGLTIAGTWFVADRVAAQPRFRKVVVSCAAAAALILAVLARQQVAYWKDTMTLFTRAADVAESGLALANVAHEYEQKGELDKANIYALRAIRLDPASASTRSLLGTLALAENRPKDAEDWFRQSLQIRPNSAETHYNLGLTLVRQGRPREAISSYTQALELNQDKPDVRTNLAVAYSMLEEDQAAMEQFEIVLAKFPDFPQANFNYAKLLMKTGAVDRAIPHLESVARTTPQMWQTYSSLAEIYVQKQDAQKAREYAEKALQLSNGAPEILELMDIVNQMP</sequence>
<keyword evidence="4" id="KW-0472">Membrane</keyword>
<feature type="transmembrane region" description="Helical" evidence="4">
    <location>
        <begin position="229"/>
        <end position="245"/>
    </location>
</feature>
<keyword evidence="6" id="KW-1185">Reference proteome</keyword>
<dbReference type="Pfam" id="PF00515">
    <property type="entry name" value="TPR_1"/>
    <property type="match status" value="1"/>
</dbReference>
<dbReference type="InterPro" id="IPR019734">
    <property type="entry name" value="TPR_rpt"/>
</dbReference>
<dbReference type="KEGG" id="fmr:Fuma_05332"/>
<dbReference type="EMBL" id="CP017641">
    <property type="protein sequence ID" value="APZ95673.1"/>
    <property type="molecule type" value="Genomic_DNA"/>
</dbReference>
<feature type="repeat" description="TPR" evidence="3">
    <location>
        <begin position="456"/>
        <end position="489"/>
    </location>
</feature>
<accession>A0A1P8WNN2</accession>
<dbReference type="PROSITE" id="PS50005">
    <property type="entry name" value="TPR"/>
    <property type="match status" value="4"/>
</dbReference>
<feature type="transmembrane region" description="Helical" evidence="4">
    <location>
        <begin position="382"/>
        <end position="398"/>
    </location>
</feature>
<feature type="transmembrane region" description="Helical" evidence="4">
    <location>
        <begin position="91"/>
        <end position="111"/>
    </location>
</feature>
<name>A0A1P8WNN2_9PLAN</name>
<dbReference type="PROSITE" id="PS50293">
    <property type="entry name" value="TPR_REGION"/>
    <property type="match status" value="1"/>
</dbReference>
<dbReference type="SUPFAM" id="SSF48452">
    <property type="entry name" value="TPR-like"/>
    <property type="match status" value="1"/>
</dbReference>
<evidence type="ECO:0000256" key="4">
    <source>
        <dbReference type="SAM" id="Phobius"/>
    </source>
</evidence>
<proteinExistence type="predicted"/>
<keyword evidence="4" id="KW-1133">Transmembrane helix</keyword>
<feature type="repeat" description="TPR" evidence="3">
    <location>
        <begin position="592"/>
        <end position="625"/>
    </location>
</feature>
<dbReference type="Proteomes" id="UP000187735">
    <property type="component" value="Chromosome"/>
</dbReference>
<dbReference type="AlphaFoldDB" id="A0A1P8WNN2"/>
<evidence type="ECO:0000256" key="3">
    <source>
        <dbReference type="PROSITE-ProRule" id="PRU00339"/>
    </source>
</evidence>
<protein>
    <submittedName>
        <fullName evidence="5">TPR repeat-containing protein YrrB</fullName>
    </submittedName>
</protein>
<feature type="transmembrane region" description="Helical" evidence="4">
    <location>
        <begin position="177"/>
        <end position="202"/>
    </location>
</feature>
<dbReference type="STRING" id="1891926.Fuma_05332"/>
<feature type="transmembrane region" description="Helical" evidence="4">
    <location>
        <begin position="265"/>
        <end position="281"/>
    </location>
</feature>
<keyword evidence="4" id="KW-0812">Transmembrane</keyword>
<dbReference type="PANTHER" id="PTHR44227:SF3">
    <property type="entry name" value="PROTEIN O-MANNOSYL-TRANSFERASE TMTC4"/>
    <property type="match status" value="1"/>
</dbReference>
<feature type="repeat" description="TPR" evidence="3">
    <location>
        <begin position="490"/>
        <end position="523"/>
    </location>
</feature>
<organism evidence="5 6">
    <name type="scientific">Fuerstiella marisgermanici</name>
    <dbReference type="NCBI Taxonomy" id="1891926"/>
    <lineage>
        <taxon>Bacteria</taxon>
        <taxon>Pseudomonadati</taxon>
        <taxon>Planctomycetota</taxon>
        <taxon>Planctomycetia</taxon>
        <taxon>Planctomycetales</taxon>
        <taxon>Planctomycetaceae</taxon>
        <taxon>Fuerstiella</taxon>
    </lineage>
</organism>
<dbReference type="Pfam" id="PF13432">
    <property type="entry name" value="TPR_16"/>
    <property type="match status" value="1"/>
</dbReference>
<keyword evidence="2 3" id="KW-0802">TPR repeat</keyword>